<dbReference type="InterPro" id="IPR005135">
    <property type="entry name" value="Endo/exonuclease/phosphatase"/>
</dbReference>
<organism evidence="3 4">
    <name type="scientific">Martelella lutilitoris</name>
    <dbReference type="NCBI Taxonomy" id="2583532"/>
    <lineage>
        <taxon>Bacteria</taxon>
        <taxon>Pseudomonadati</taxon>
        <taxon>Pseudomonadota</taxon>
        <taxon>Alphaproteobacteria</taxon>
        <taxon>Hyphomicrobiales</taxon>
        <taxon>Aurantimonadaceae</taxon>
        <taxon>Martelella</taxon>
    </lineage>
</organism>
<dbReference type="Proteomes" id="UP000307874">
    <property type="component" value="Unassembled WGS sequence"/>
</dbReference>
<comment type="caution">
    <text evidence="3">The sequence shown here is derived from an EMBL/GenBank/DDBJ whole genome shotgun (WGS) entry which is preliminary data.</text>
</comment>
<keyword evidence="1" id="KW-0812">Transmembrane</keyword>
<gene>
    <name evidence="3" type="ORF">FF124_01535</name>
</gene>
<dbReference type="Gene3D" id="3.60.10.10">
    <property type="entry name" value="Endonuclease/exonuclease/phosphatase"/>
    <property type="match status" value="1"/>
</dbReference>
<proteinExistence type="predicted"/>
<keyword evidence="4" id="KW-1185">Reference proteome</keyword>
<dbReference type="OrthoDB" id="3808618at2"/>
<dbReference type="AlphaFoldDB" id="A0A5C4JW23"/>
<sequence length="323" mass="35611">MCFLRSLFGICAVLALSLGVLPFLSQAWPFVFLGGMRLHIAVAAIFFSLIFWALVRSPWAALPLAGAVILAVWVGWLHHGMVQPEREGGQRYATLKLIEFNMLHRNRNGAAIADWLKAQDADVVYALESSPIWRHLDALSETYPYCAGCERVERSDDLLVLSKFPLQDVSLFSLGELASRRFIRSRIEVEGTSVTLVAMHLTKPYFDDLQQEELARARHLLRTVEGPIILGGDFNSSLLSPDIQSFIGSTGLRSHAHEPRTWPVRAPSIGLPIDHILVRPPAHIDKLARMEDSLGSNHFGLIAEISIPVGPLAETGGAKAADP</sequence>
<keyword evidence="1" id="KW-1133">Transmembrane helix</keyword>
<dbReference type="InterPro" id="IPR036691">
    <property type="entry name" value="Endo/exonu/phosph_ase_sf"/>
</dbReference>
<dbReference type="GO" id="GO:0003824">
    <property type="term" value="F:catalytic activity"/>
    <property type="evidence" value="ECO:0007669"/>
    <property type="project" value="InterPro"/>
</dbReference>
<feature type="domain" description="Endonuclease/exonuclease/phosphatase" evidence="2">
    <location>
        <begin position="100"/>
        <end position="298"/>
    </location>
</feature>
<dbReference type="SUPFAM" id="SSF56219">
    <property type="entry name" value="DNase I-like"/>
    <property type="match status" value="1"/>
</dbReference>
<keyword evidence="1" id="KW-0472">Membrane</keyword>
<evidence type="ECO:0000259" key="2">
    <source>
        <dbReference type="Pfam" id="PF03372"/>
    </source>
</evidence>
<dbReference type="Pfam" id="PF03372">
    <property type="entry name" value="Exo_endo_phos"/>
    <property type="match status" value="1"/>
</dbReference>
<evidence type="ECO:0000256" key="1">
    <source>
        <dbReference type="SAM" id="Phobius"/>
    </source>
</evidence>
<evidence type="ECO:0000313" key="4">
    <source>
        <dbReference type="Proteomes" id="UP000307874"/>
    </source>
</evidence>
<protein>
    <recommendedName>
        <fullName evidence="2">Endonuclease/exonuclease/phosphatase domain-containing protein</fullName>
    </recommendedName>
</protein>
<dbReference type="RefSeq" id="WP_138746710.1">
    <property type="nucleotide sequence ID" value="NZ_VCLB01000001.1"/>
</dbReference>
<name>A0A5C4JW23_9HYPH</name>
<accession>A0A5C4JW23</accession>
<feature type="transmembrane region" description="Helical" evidence="1">
    <location>
        <begin position="62"/>
        <end position="81"/>
    </location>
</feature>
<dbReference type="EMBL" id="VCLB01000001">
    <property type="protein sequence ID" value="TNB49668.1"/>
    <property type="molecule type" value="Genomic_DNA"/>
</dbReference>
<evidence type="ECO:0000313" key="3">
    <source>
        <dbReference type="EMBL" id="TNB49668.1"/>
    </source>
</evidence>
<feature type="transmembrane region" description="Helical" evidence="1">
    <location>
        <begin position="37"/>
        <end position="55"/>
    </location>
</feature>
<reference evidence="3 4" key="1">
    <citation type="submission" date="2019-06" db="EMBL/GenBank/DDBJ databases">
        <title>Martelella lutilitoris sp. nov., isolated from a tidal mudflat.</title>
        <authorList>
            <person name="Kim Y.-J."/>
        </authorList>
    </citation>
    <scope>NUCLEOTIDE SEQUENCE [LARGE SCALE GENOMIC DNA]</scope>
    <source>
        <strain evidence="3 4">GH2-6</strain>
    </source>
</reference>